<dbReference type="AlphaFoldDB" id="A0A8X6SNP3"/>
<feature type="compositionally biased region" description="Basic and acidic residues" evidence="1">
    <location>
        <begin position="9"/>
        <end position="20"/>
    </location>
</feature>
<feature type="compositionally biased region" description="Basic and acidic residues" evidence="1">
    <location>
        <begin position="61"/>
        <end position="72"/>
    </location>
</feature>
<organism evidence="2 3">
    <name type="scientific">Trichonephila clavipes</name>
    <name type="common">Golden silk orbweaver</name>
    <name type="synonym">Nephila clavipes</name>
    <dbReference type="NCBI Taxonomy" id="2585209"/>
    <lineage>
        <taxon>Eukaryota</taxon>
        <taxon>Metazoa</taxon>
        <taxon>Ecdysozoa</taxon>
        <taxon>Arthropoda</taxon>
        <taxon>Chelicerata</taxon>
        <taxon>Arachnida</taxon>
        <taxon>Araneae</taxon>
        <taxon>Araneomorphae</taxon>
        <taxon>Entelegynae</taxon>
        <taxon>Araneoidea</taxon>
        <taxon>Nephilidae</taxon>
        <taxon>Trichonephila</taxon>
    </lineage>
</organism>
<reference evidence="2" key="1">
    <citation type="submission" date="2020-08" db="EMBL/GenBank/DDBJ databases">
        <title>Multicomponent nature underlies the extraordinary mechanical properties of spider dragline silk.</title>
        <authorList>
            <person name="Kono N."/>
            <person name="Nakamura H."/>
            <person name="Mori M."/>
            <person name="Yoshida Y."/>
            <person name="Ohtoshi R."/>
            <person name="Malay A.D."/>
            <person name="Moran D.A.P."/>
            <person name="Tomita M."/>
            <person name="Numata K."/>
            <person name="Arakawa K."/>
        </authorList>
    </citation>
    <scope>NUCLEOTIDE SEQUENCE</scope>
</reference>
<dbReference type="Proteomes" id="UP000887159">
    <property type="component" value="Unassembled WGS sequence"/>
</dbReference>
<evidence type="ECO:0000256" key="1">
    <source>
        <dbReference type="SAM" id="MobiDB-lite"/>
    </source>
</evidence>
<feature type="region of interest" description="Disordered" evidence="1">
    <location>
        <begin position="1"/>
        <end position="88"/>
    </location>
</feature>
<keyword evidence="3" id="KW-1185">Reference proteome</keyword>
<evidence type="ECO:0000313" key="2">
    <source>
        <dbReference type="EMBL" id="GFY14905.1"/>
    </source>
</evidence>
<protein>
    <submittedName>
        <fullName evidence="2">Uncharacterized protein</fullName>
    </submittedName>
</protein>
<accession>A0A8X6SNP3</accession>
<comment type="caution">
    <text evidence="2">The sequence shown here is derived from an EMBL/GenBank/DDBJ whole genome shotgun (WGS) entry which is preliminary data.</text>
</comment>
<gene>
    <name evidence="2" type="primary">NCL1_50502</name>
    <name evidence="2" type="ORF">TNCV_234551</name>
</gene>
<name>A0A8X6SNP3_TRICX</name>
<proteinExistence type="predicted"/>
<dbReference type="EMBL" id="BMAU01021332">
    <property type="protein sequence ID" value="GFY14905.1"/>
    <property type="molecule type" value="Genomic_DNA"/>
</dbReference>
<sequence>MNLSGSGGPERKIEKGSEHRVPKRVLLSNYKTNSNLPKFRKKSRREETVTPTICGYNLRPQSEKRVDSRPTLETKTQQGGLVRSRKGR</sequence>
<evidence type="ECO:0000313" key="3">
    <source>
        <dbReference type="Proteomes" id="UP000887159"/>
    </source>
</evidence>